<reference evidence="2" key="1">
    <citation type="submission" date="2017-07" db="EMBL/GenBank/DDBJ databases">
        <title>Novel pathways for hydrocarbon cycling and metabolic interdependencies in hydrothermal sediment communities.</title>
        <authorList>
            <person name="Dombrowski N."/>
            <person name="Seitz K."/>
            <person name="Teske A."/>
            <person name="Baker B."/>
        </authorList>
    </citation>
    <scope>NUCLEOTIDE SEQUENCE [LARGE SCALE GENOMIC DNA]</scope>
</reference>
<comment type="caution">
    <text evidence="1">The sequence shown here is derived from an EMBL/GenBank/DDBJ whole genome shotgun (WGS) entry which is preliminary data.</text>
</comment>
<dbReference type="Proteomes" id="UP000216312">
    <property type="component" value="Unassembled WGS sequence"/>
</dbReference>
<name>A0A257LU43_UNCW3</name>
<proteinExistence type="predicted"/>
<dbReference type="EMBL" id="NMUJ01000034">
    <property type="protein sequence ID" value="OYV02940.1"/>
    <property type="molecule type" value="Genomic_DNA"/>
</dbReference>
<evidence type="ECO:0000313" key="1">
    <source>
        <dbReference type="EMBL" id="OYV02940.1"/>
    </source>
</evidence>
<sequence length="81" mass="9183">MLFITTLEVIPGKARELLDFLKSFKVPDDIKIREFLELFGKPDFAIIYEAPNENMAVDFVLQFCPYATPKTSLCNPIKIGG</sequence>
<organism evidence="1 2">
    <name type="scientific">candidate division WOR-3 bacterium 4484_18</name>
    <dbReference type="NCBI Taxonomy" id="2020626"/>
    <lineage>
        <taxon>Bacteria</taxon>
        <taxon>Bacteria division WOR-3</taxon>
    </lineage>
</organism>
<accession>A0A257LU43</accession>
<protein>
    <submittedName>
        <fullName evidence="1">Uncharacterized protein</fullName>
    </submittedName>
</protein>
<evidence type="ECO:0000313" key="2">
    <source>
        <dbReference type="Proteomes" id="UP000216312"/>
    </source>
</evidence>
<dbReference type="AlphaFoldDB" id="A0A257LU43"/>
<gene>
    <name evidence="1" type="ORF">CGW93_03150</name>
</gene>